<feature type="region of interest" description="Disordered" evidence="1">
    <location>
        <begin position="1"/>
        <end position="55"/>
    </location>
</feature>
<dbReference type="Proteomes" id="UP000230002">
    <property type="component" value="Unassembled WGS sequence"/>
</dbReference>
<evidence type="ECO:0000313" key="2">
    <source>
        <dbReference type="EMBL" id="PIL28816.1"/>
    </source>
</evidence>
<dbReference type="AlphaFoldDB" id="A0A2G8S4W3"/>
<reference evidence="2 3" key="1">
    <citation type="journal article" date="2015" name="Sci. Rep.">
        <title>Chromosome-level genome map provides insights into diverse defense mechanisms in the medicinal fungus Ganoderma sinense.</title>
        <authorList>
            <person name="Zhu Y."/>
            <person name="Xu J."/>
            <person name="Sun C."/>
            <person name="Zhou S."/>
            <person name="Xu H."/>
            <person name="Nelson D.R."/>
            <person name="Qian J."/>
            <person name="Song J."/>
            <person name="Luo H."/>
            <person name="Xiang L."/>
            <person name="Li Y."/>
            <person name="Xu Z."/>
            <person name="Ji A."/>
            <person name="Wang L."/>
            <person name="Lu S."/>
            <person name="Hayward A."/>
            <person name="Sun W."/>
            <person name="Li X."/>
            <person name="Schwartz D.C."/>
            <person name="Wang Y."/>
            <person name="Chen S."/>
        </authorList>
    </citation>
    <scope>NUCLEOTIDE SEQUENCE [LARGE SCALE GENOMIC DNA]</scope>
    <source>
        <strain evidence="2 3">ZZ0214-1</strain>
    </source>
</reference>
<dbReference type="EMBL" id="AYKW01000023">
    <property type="protein sequence ID" value="PIL28816.1"/>
    <property type="molecule type" value="Genomic_DNA"/>
</dbReference>
<accession>A0A2G8S4W3</accession>
<organism evidence="2 3">
    <name type="scientific">Ganoderma sinense ZZ0214-1</name>
    <dbReference type="NCBI Taxonomy" id="1077348"/>
    <lineage>
        <taxon>Eukaryota</taxon>
        <taxon>Fungi</taxon>
        <taxon>Dikarya</taxon>
        <taxon>Basidiomycota</taxon>
        <taxon>Agaricomycotina</taxon>
        <taxon>Agaricomycetes</taxon>
        <taxon>Polyporales</taxon>
        <taxon>Polyporaceae</taxon>
        <taxon>Ganoderma</taxon>
    </lineage>
</organism>
<feature type="compositionally biased region" description="Low complexity" evidence="1">
    <location>
        <begin position="12"/>
        <end position="24"/>
    </location>
</feature>
<evidence type="ECO:0000256" key="1">
    <source>
        <dbReference type="SAM" id="MobiDB-lite"/>
    </source>
</evidence>
<keyword evidence="3" id="KW-1185">Reference proteome</keyword>
<gene>
    <name evidence="2" type="ORF">GSI_08861</name>
</gene>
<dbReference type="OrthoDB" id="2739946at2759"/>
<sequence length="198" mass="22306">MTSTNKRTAQFAARPSARNSRSASKVLPGTAAEPNRRVPLDDWPQKTEPKPWKQASRSYPRFLAGKVVTRRNAGRDDGRTWMSGRYVCGMGLEEGLSDEGGGAWDGEDERRGEVFVEGEEHRTEVAIMEIAKPMKLRGPAREYEVVGTIPRVITLEDDDEWEWIADGGLEREDDHWETIGETISSRDSYAKVLQRQVA</sequence>
<comment type="caution">
    <text evidence="2">The sequence shown here is derived from an EMBL/GenBank/DDBJ whole genome shotgun (WGS) entry which is preliminary data.</text>
</comment>
<proteinExistence type="predicted"/>
<feature type="compositionally biased region" description="Basic and acidic residues" evidence="1">
    <location>
        <begin position="34"/>
        <end position="51"/>
    </location>
</feature>
<evidence type="ECO:0000313" key="3">
    <source>
        <dbReference type="Proteomes" id="UP000230002"/>
    </source>
</evidence>
<name>A0A2G8S4W3_9APHY</name>
<protein>
    <submittedName>
        <fullName evidence="2">Uncharacterized protein</fullName>
    </submittedName>
</protein>
<dbReference type="STRING" id="1077348.A0A2G8S4W3"/>